<dbReference type="InterPro" id="IPR003675">
    <property type="entry name" value="Rce1/LyrA-like_dom"/>
</dbReference>
<comment type="caution">
    <text evidence="3">The sequence shown here is derived from an EMBL/GenBank/DDBJ whole genome shotgun (WGS) entry which is preliminary data.</text>
</comment>
<evidence type="ECO:0000313" key="4">
    <source>
        <dbReference type="Proteomes" id="UP000011602"/>
    </source>
</evidence>
<feature type="transmembrane region" description="Helical" evidence="1">
    <location>
        <begin position="199"/>
        <end position="219"/>
    </location>
</feature>
<dbReference type="GO" id="GO:0080120">
    <property type="term" value="P:CAAX-box protein maturation"/>
    <property type="evidence" value="ECO:0007669"/>
    <property type="project" value="UniProtKB-ARBA"/>
</dbReference>
<dbReference type="EMBL" id="AOHZ01000030">
    <property type="protein sequence ID" value="ELY59064.1"/>
    <property type="molecule type" value="Genomic_DNA"/>
</dbReference>
<keyword evidence="1" id="KW-0812">Transmembrane</keyword>
<feature type="transmembrane region" description="Helical" evidence="1">
    <location>
        <begin position="140"/>
        <end position="161"/>
    </location>
</feature>
<dbReference type="eggNOG" id="arCOG02766">
    <property type="taxonomic scope" value="Archaea"/>
</dbReference>
<feature type="domain" description="CAAX prenyl protease 2/Lysostaphin resistance protein A-like" evidence="2">
    <location>
        <begin position="141"/>
        <end position="238"/>
    </location>
</feature>
<dbReference type="InterPro" id="IPR052710">
    <property type="entry name" value="CAAX_protease"/>
</dbReference>
<protein>
    <recommendedName>
        <fullName evidence="2">CAAX prenyl protease 2/Lysostaphin resistance protein A-like domain-containing protein</fullName>
    </recommendedName>
</protein>
<accession>L9XBF6</accession>
<dbReference type="AlphaFoldDB" id="L9XBF6"/>
<sequence length="249" mass="26748">MSVRSRSRAVAVCLALAFGGWFTGFAATLGVELHTLALGYDAAAILQIGSSVAFNVVGAAGLALTYLIVRRNGFDLEFALSFLRIRKPTVWDLAWIVFGLVGAFVVLTSYHAFIELVDPFGTGGEGETHSSIEENREYPVLFLVAIPIAIFLTGPGEELLYRGVIQSRLGESFPTAVAVVVASFVFAIVHLPVYMGDDFGAVLVSLGTVGMLGLYFGVLYELSNSLFVPALIHGLYNATVYLSNYLTYA</sequence>
<dbReference type="PANTHER" id="PTHR36435:SF1">
    <property type="entry name" value="CAAX AMINO TERMINAL PROTEASE FAMILY PROTEIN"/>
    <property type="match status" value="1"/>
</dbReference>
<dbReference type="STRING" id="1227499.C493_05420"/>
<dbReference type="Pfam" id="PF02517">
    <property type="entry name" value="Rce1-like"/>
    <property type="match status" value="1"/>
</dbReference>
<dbReference type="Proteomes" id="UP000011602">
    <property type="component" value="Unassembled WGS sequence"/>
</dbReference>
<feature type="transmembrane region" description="Helical" evidence="1">
    <location>
        <begin position="226"/>
        <end position="246"/>
    </location>
</feature>
<name>L9XBF6_9EURY</name>
<feature type="transmembrane region" description="Helical" evidence="1">
    <location>
        <begin position="42"/>
        <end position="69"/>
    </location>
</feature>
<evidence type="ECO:0000259" key="2">
    <source>
        <dbReference type="Pfam" id="PF02517"/>
    </source>
</evidence>
<keyword evidence="1" id="KW-0472">Membrane</keyword>
<evidence type="ECO:0000313" key="3">
    <source>
        <dbReference type="EMBL" id="ELY59064.1"/>
    </source>
</evidence>
<keyword evidence="4" id="KW-1185">Reference proteome</keyword>
<feature type="transmembrane region" description="Helical" evidence="1">
    <location>
        <begin position="173"/>
        <end position="193"/>
    </location>
</feature>
<evidence type="ECO:0000256" key="1">
    <source>
        <dbReference type="SAM" id="Phobius"/>
    </source>
</evidence>
<reference evidence="3 4" key="1">
    <citation type="journal article" date="2014" name="PLoS Genet.">
        <title>Phylogenetically driven sequencing of extremely halophilic archaea reveals strategies for static and dynamic osmo-response.</title>
        <authorList>
            <person name="Becker E.A."/>
            <person name="Seitzer P.M."/>
            <person name="Tritt A."/>
            <person name="Larsen D."/>
            <person name="Krusor M."/>
            <person name="Yao A.I."/>
            <person name="Wu D."/>
            <person name="Madern D."/>
            <person name="Eisen J.A."/>
            <person name="Darling A.E."/>
            <person name="Facciotti M.T."/>
        </authorList>
    </citation>
    <scope>NUCLEOTIDE SEQUENCE [LARGE SCALE GENOMIC DNA]</scope>
    <source>
        <strain evidence="3 4">JCM 12255</strain>
    </source>
</reference>
<keyword evidence="1" id="KW-1133">Transmembrane helix</keyword>
<proteinExistence type="predicted"/>
<dbReference type="PANTHER" id="PTHR36435">
    <property type="entry name" value="SLR1288 PROTEIN"/>
    <property type="match status" value="1"/>
</dbReference>
<organism evidence="3 4">
    <name type="scientific">Natronolimnohabitans innermongolicus JCM 12255</name>
    <dbReference type="NCBI Taxonomy" id="1227499"/>
    <lineage>
        <taxon>Archaea</taxon>
        <taxon>Methanobacteriati</taxon>
        <taxon>Methanobacteriota</taxon>
        <taxon>Stenosarchaea group</taxon>
        <taxon>Halobacteria</taxon>
        <taxon>Halobacteriales</taxon>
        <taxon>Natrialbaceae</taxon>
        <taxon>Natronolimnohabitans</taxon>
    </lineage>
</organism>
<dbReference type="GO" id="GO:0004175">
    <property type="term" value="F:endopeptidase activity"/>
    <property type="evidence" value="ECO:0007669"/>
    <property type="project" value="UniProtKB-ARBA"/>
</dbReference>
<feature type="transmembrane region" description="Helical" evidence="1">
    <location>
        <begin position="90"/>
        <end position="113"/>
    </location>
</feature>
<gene>
    <name evidence="3" type="ORF">C493_05420</name>
</gene>